<dbReference type="Proteomes" id="UP000461730">
    <property type="component" value="Unassembled WGS sequence"/>
</dbReference>
<protein>
    <recommendedName>
        <fullName evidence="3">DUF3575 domain-containing protein</fullName>
    </recommendedName>
</protein>
<keyword evidence="2" id="KW-1185">Reference proteome</keyword>
<accession>A0A7K1U7S5</accession>
<evidence type="ECO:0000313" key="2">
    <source>
        <dbReference type="Proteomes" id="UP000461730"/>
    </source>
</evidence>
<name>A0A7K1U7S5_9BACT</name>
<reference evidence="1 2" key="1">
    <citation type="submission" date="2019-12" db="EMBL/GenBank/DDBJ databases">
        <title>Chitinophaga sp. strain ysch24 (GDMCC 1.1355), whole genome shotgun sequence.</title>
        <authorList>
            <person name="Zhang X."/>
        </authorList>
    </citation>
    <scope>NUCLEOTIDE SEQUENCE [LARGE SCALE GENOMIC DNA]</scope>
    <source>
        <strain evidence="2">ysch24</strain>
    </source>
</reference>
<dbReference type="AlphaFoldDB" id="A0A7K1U7S5"/>
<gene>
    <name evidence="1" type="ORF">GO493_19160</name>
</gene>
<evidence type="ECO:0000313" key="1">
    <source>
        <dbReference type="EMBL" id="MVT10399.1"/>
    </source>
</evidence>
<dbReference type="EMBL" id="WRXN01000009">
    <property type="protein sequence ID" value="MVT10399.1"/>
    <property type="molecule type" value="Genomic_DNA"/>
</dbReference>
<evidence type="ECO:0008006" key="3">
    <source>
        <dbReference type="Google" id="ProtNLM"/>
    </source>
</evidence>
<dbReference type="RefSeq" id="WP_157307847.1">
    <property type="nucleotide sequence ID" value="NZ_WRXN01000009.1"/>
</dbReference>
<proteinExistence type="predicted"/>
<sequence>MKQLVLLLGLCTILTVQTNAQKRSATNYQTGIGLRVNPWMAGFTIKHFVKGPHAIEGIVASNFAHDENVTFTFLYEYHWQLGQPDFRLFAGGGAHIGIYDRWYYDRERYYEHGDGAYVSPGLDGIIGLEYRFKKIPLAISGDLKPYFNFTGGHKFYGEQIGGATARWTFR</sequence>
<comment type="caution">
    <text evidence="1">The sequence shown here is derived from an EMBL/GenBank/DDBJ whole genome shotgun (WGS) entry which is preliminary data.</text>
</comment>
<organism evidence="1 2">
    <name type="scientific">Chitinophaga tropicalis</name>
    <dbReference type="NCBI Taxonomy" id="2683588"/>
    <lineage>
        <taxon>Bacteria</taxon>
        <taxon>Pseudomonadati</taxon>
        <taxon>Bacteroidota</taxon>
        <taxon>Chitinophagia</taxon>
        <taxon>Chitinophagales</taxon>
        <taxon>Chitinophagaceae</taxon>
        <taxon>Chitinophaga</taxon>
    </lineage>
</organism>